<evidence type="ECO:0000313" key="4">
    <source>
        <dbReference type="EMBL" id="PWY69573.1"/>
    </source>
</evidence>
<gene>
    <name evidence="4" type="ORF">BO70DRAFT_365846</name>
</gene>
<dbReference type="GeneID" id="37066412"/>
<evidence type="ECO:0000256" key="2">
    <source>
        <dbReference type="SAM" id="SignalP"/>
    </source>
</evidence>
<dbReference type="RefSeq" id="XP_025395600.1">
    <property type="nucleotide sequence ID" value="XM_025544175.1"/>
</dbReference>
<dbReference type="OrthoDB" id="4276610at2759"/>
<keyword evidence="2" id="KW-0732">Signal</keyword>
<organism evidence="4 5">
    <name type="scientific">Aspergillus heteromorphus CBS 117.55</name>
    <dbReference type="NCBI Taxonomy" id="1448321"/>
    <lineage>
        <taxon>Eukaryota</taxon>
        <taxon>Fungi</taxon>
        <taxon>Dikarya</taxon>
        <taxon>Ascomycota</taxon>
        <taxon>Pezizomycotina</taxon>
        <taxon>Eurotiomycetes</taxon>
        <taxon>Eurotiomycetidae</taxon>
        <taxon>Eurotiales</taxon>
        <taxon>Aspergillaceae</taxon>
        <taxon>Aspergillus</taxon>
        <taxon>Aspergillus subgen. Circumdati</taxon>
    </lineage>
</organism>
<reference evidence="4 5" key="1">
    <citation type="submission" date="2016-12" db="EMBL/GenBank/DDBJ databases">
        <title>The genomes of Aspergillus section Nigri reveals drivers in fungal speciation.</title>
        <authorList>
            <consortium name="DOE Joint Genome Institute"/>
            <person name="Vesth T.C."/>
            <person name="Nybo J."/>
            <person name="Theobald S."/>
            <person name="Brandl J."/>
            <person name="Frisvad J.C."/>
            <person name="Nielsen K.F."/>
            <person name="Lyhne E.K."/>
            <person name="Kogle M.E."/>
            <person name="Kuo A."/>
            <person name="Riley R."/>
            <person name="Clum A."/>
            <person name="Nolan M."/>
            <person name="Lipzen A."/>
            <person name="Salamov A."/>
            <person name="Henrissat B."/>
            <person name="Wiebenga A."/>
            <person name="De Vries R.P."/>
            <person name="Grigoriev I.V."/>
            <person name="Mortensen U.H."/>
            <person name="Andersen M.R."/>
            <person name="Baker S.E."/>
        </authorList>
    </citation>
    <scope>NUCLEOTIDE SEQUENCE [LARGE SCALE GENOMIC DNA]</scope>
    <source>
        <strain evidence="4 5">CBS 117.55</strain>
    </source>
</reference>
<dbReference type="Proteomes" id="UP000247233">
    <property type="component" value="Unassembled WGS sequence"/>
</dbReference>
<dbReference type="PANTHER" id="PTHR38117">
    <property type="entry name" value="NACHT AND WD40 DOMAIN PROTEIN"/>
    <property type="match status" value="1"/>
</dbReference>
<feature type="region of interest" description="Disordered" evidence="1">
    <location>
        <begin position="139"/>
        <end position="158"/>
    </location>
</feature>
<sequence>MVPYKLFTGLLVASLLSINWRISNTRRVSIKIPGSIDPSAIVQVLHDQKTFIALNRLIIESAQVPTDPAVYEDEWFQTPETRDPIETYNVNSIIRIIPGYDWGKRHIRFGTWLRNIETGVRTKADAPFGVSVGSQWSVQPDNPGGKMISDPFARNSPC</sequence>
<dbReference type="EMBL" id="MSFL01000033">
    <property type="protein sequence ID" value="PWY69573.1"/>
    <property type="molecule type" value="Genomic_DNA"/>
</dbReference>
<feature type="chain" id="PRO_5016249764" description="DUF7053 domain-containing protein" evidence="2">
    <location>
        <begin position="26"/>
        <end position="158"/>
    </location>
</feature>
<dbReference type="PANTHER" id="PTHR38117:SF1">
    <property type="entry name" value="DUF3074 DOMAIN-CONTAINING PROTEIN"/>
    <property type="match status" value="1"/>
</dbReference>
<accession>A0A317V5K6</accession>
<dbReference type="AlphaFoldDB" id="A0A317V5K6"/>
<dbReference type="VEuPathDB" id="FungiDB:BO70DRAFT_365846"/>
<dbReference type="InterPro" id="IPR055481">
    <property type="entry name" value="DUF7053"/>
</dbReference>
<protein>
    <recommendedName>
        <fullName evidence="3">DUF7053 domain-containing protein</fullName>
    </recommendedName>
</protein>
<comment type="caution">
    <text evidence="4">The sequence shown here is derived from an EMBL/GenBank/DDBJ whole genome shotgun (WGS) entry which is preliminary data.</text>
</comment>
<feature type="domain" description="DUF7053" evidence="3">
    <location>
        <begin position="29"/>
        <end position="144"/>
    </location>
</feature>
<dbReference type="Pfam" id="PF23155">
    <property type="entry name" value="DUF7053"/>
    <property type="match status" value="1"/>
</dbReference>
<evidence type="ECO:0000256" key="1">
    <source>
        <dbReference type="SAM" id="MobiDB-lite"/>
    </source>
</evidence>
<keyword evidence="5" id="KW-1185">Reference proteome</keyword>
<dbReference type="STRING" id="1448321.A0A317V5K6"/>
<evidence type="ECO:0000259" key="3">
    <source>
        <dbReference type="Pfam" id="PF23155"/>
    </source>
</evidence>
<feature type="signal peptide" evidence="2">
    <location>
        <begin position="1"/>
        <end position="25"/>
    </location>
</feature>
<name>A0A317V5K6_9EURO</name>
<evidence type="ECO:0000313" key="5">
    <source>
        <dbReference type="Proteomes" id="UP000247233"/>
    </source>
</evidence>
<proteinExistence type="predicted"/>